<comment type="caution">
    <text evidence="1">The sequence shown here is derived from an EMBL/GenBank/DDBJ whole genome shotgun (WGS) entry which is preliminary data.</text>
</comment>
<feature type="non-terminal residue" evidence="1">
    <location>
        <position position="96"/>
    </location>
</feature>
<sequence length="96" mass="9973">MRSSADSASAEAATNVPPSALVDLNCGLVELLPGASWAAAVEGLHRNGSWAGELVPRGNSNPLPAHLWKLTDSSGEHDPHVLVLLGRGPSPDDPYK</sequence>
<reference evidence="1 2" key="1">
    <citation type="journal article" date="2017" name="Mol. Biol. Evol.">
        <title>The 4-celled Tetrabaena socialis nuclear genome reveals the essential components for genetic control of cell number at the origin of multicellularity in the volvocine lineage.</title>
        <authorList>
            <person name="Featherston J."/>
            <person name="Arakaki Y."/>
            <person name="Hanschen E.R."/>
            <person name="Ferris P.J."/>
            <person name="Michod R.E."/>
            <person name="Olson B.J.S.C."/>
            <person name="Nozaki H."/>
            <person name="Durand P.M."/>
        </authorList>
    </citation>
    <scope>NUCLEOTIDE SEQUENCE [LARGE SCALE GENOMIC DNA]</scope>
    <source>
        <strain evidence="1 2">NIES-571</strain>
    </source>
</reference>
<name>A0A2J8A6S2_9CHLO</name>
<evidence type="ECO:0000313" key="1">
    <source>
        <dbReference type="EMBL" id="PNH08197.1"/>
    </source>
</evidence>
<gene>
    <name evidence="1" type="ORF">TSOC_005282</name>
</gene>
<accession>A0A2J8A6S2</accession>
<dbReference type="EMBL" id="PGGS01000140">
    <property type="protein sequence ID" value="PNH08197.1"/>
    <property type="molecule type" value="Genomic_DNA"/>
</dbReference>
<dbReference type="Proteomes" id="UP000236333">
    <property type="component" value="Unassembled WGS sequence"/>
</dbReference>
<keyword evidence="2" id="KW-1185">Reference proteome</keyword>
<proteinExistence type="predicted"/>
<protein>
    <submittedName>
        <fullName evidence="1">Uncharacterized protein</fullName>
    </submittedName>
</protein>
<evidence type="ECO:0000313" key="2">
    <source>
        <dbReference type="Proteomes" id="UP000236333"/>
    </source>
</evidence>
<dbReference type="AlphaFoldDB" id="A0A2J8A6S2"/>
<organism evidence="1 2">
    <name type="scientific">Tetrabaena socialis</name>
    <dbReference type="NCBI Taxonomy" id="47790"/>
    <lineage>
        <taxon>Eukaryota</taxon>
        <taxon>Viridiplantae</taxon>
        <taxon>Chlorophyta</taxon>
        <taxon>core chlorophytes</taxon>
        <taxon>Chlorophyceae</taxon>
        <taxon>CS clade</taxon>
        <taxon>Chlamydomonadales</taxon>
        <taxon>Tetrabaenaceae</taxon>
        <taxon>Tetrabaena</taxon>
    </lineage>
</organism>